<dbReference type="NCBIfam" id="TIGR00800">
    <property type="entry name" value="ncs1"/>
    <property type="match status" value="1"/>
</dbReference>
<evidence type="ECO:0000313" key="9">
    <source>
        <dbReference type="Proteomes" id="UP001214628"/>
    </source>
</evidence>
<dbReference type="PANTHER" id="PTHR30618">
    <property type="entry name" value="NCS1 FAMILY PURINE/PYRIMIDINE TRANSPORTER"/>
    <property type="match status" value="1"/>
</dbReference>
<dbReference type="EMBL" id="CP118377">
    <property type="protein sequence ID" value="WFD43617.1"/>
    <property type="molecule type" value="Genomic_DNA"/>
</dbReference>
<dbReference type="GO" id="GO:0015205">
    <property type="term" value="F:nucleobase transmembrane transporter activity"/>
    <property type="evidence" value="ECO:0007669"/>
    <property type="project" value="TreeGrafter"/>
</dbReference>
<dbReference type="Proteomes" id="UP001214628">
    <property type="component" value="Chromosome 3"/>
</dbReference>
<organism evidence="8 9">
    <name type="scientific">Malassezia psittaci</name>
    <dbReference type="NCBI Taxonomy" id="1821823"/>
    <lineage>
        <taxon>Eukaryota</taxon>
        <taxon>Fungi</taxon>
        <taxon>Dikarya</taxon>
        <taxon>Basidiomycota</taxon>
        <taxon>Ustilaginomycotina</taxon>
        <taxon>Malasseziomycetes</taxon>
        <taxon>Malasseziales</taxon>
        <taxon>Malasseziaceae</taxon>
        <taxon>Malassezia</taxon>
    </lineage>
</organism>
<keyword evidence="9" id="KW-1185">Reference proteome</keyword>
<evidence type="ECO:0000256" key="2">
    <source>
        <dbReference type="ARBA" id="ARBA00008974"/>
    </source>
</evidence>
<feature type="transmembrane region" description="Helical" evidence="7">
    <location>
        <begin position="171"/>
        <end position="191"/>
    </location>
</feature>
<feature type="transmembrane region" description="Helical" evidence="7">
    <location>
        <begin position="399"/>
        <end position="423"/>
    </location>
</feature>
<feature type="region of interest" description="Disordered" evidence="6">
    <location>
        <begin position="544"/>
        <end position="575"/>
    </location>
</feature>
<feature type="transmembrane region" description="Helical" evidence="7">
    <location>
        <begin position="376"/>
        <end position="393"/>
    </location>
</feature>
<evidence type="ECO:0000256" key="5">
    <source>
        <dbReference type="ARBA" id="ARBA00023136"/>
    </source>
</evidence>
<evidence type="ECO:0008006" key="10">
    <source>
        <dbReference type="Google" id="ProtNLM"/>
    </source>
</evidence>
<dbReference type="InterPro" id="IPR045225">
    <property type="entry name" value="Uracil/uridine/allantoin_perm"/>
</dbReference>
<feature type="transmembrane region" description="Helical" evidence="7">
    <location>
        <begin position="489"/>
        <end position="508"/>
    </location>
</feature>
<dbReference type="FunFam" id="1.10.4160.10:FF:000001">
    <property type="entry name" value="Uracil permease, putative"/>
    <property type="match status" value="1"/>
</dbReference>
<reference evidence="8" key="1">
    <citation type="submission" date="2023-02" db="EMBL/GenBank/DDBJ databases">
        <title>Mating type loci evolution in Malassezia.</title>
        <authorList>
            <person name="Coelho M.A."/>
        </authorList>
    </citation>
    <scope>NUCLEOTIDE SEQUENCE</scope>
    <source>
        <strain evidence="8">CBS 14136</strain>
    </source>
</reference>
<feature type="transmembrane region" description="Helical" evidence="7">
    <location>
        <begin position="73"/>
        <end position="94"/>
    </location>
</feature>
<sequence>MRLRSVIKKLETRHPEGMSNAELQVANEDLMPVPPEKRTWGSINYVNFWIADGFNLNTFTIASTLIVAGLNVWQSMICVAIGYTLVGPLVVLSARPAAMHHLKFPAVCRTSFGMFGSYWPIINRAGMACIWSGVQAWLGGECVHVFLRTMWHTIDEDIPNTMPANTQTTSAYILCFVINWLLMLPTIWVPLHNLRHLFTVKAVIGPIVGFALFGWCVSRAGRANVFNDLNDLNSKHLAGSALIWQMLRGIAVSFNNMFTLIVNASDFGSPAKKPSAVIWPQLVTIPVVFIVTSFIGIVIAKAAQVQYNEPMWDVVKIMNRMLDADQNPTVGTRTGLWFISAGFIYVQLLTNVSANTLAAGCDLTALCPRFINIRRGGYIAALVSIVMNPWMLYTSSSQFSNYLSAFSVLLSCIAGPMFADYFLIRRGHYNVADLYSLDKKGWYWYTLGINWRAYAGYLVGFAINAPGFIATCNDSIKISDGWMHVFDLAWISGTGSSALVYVICCLISPPRGMNRHFKEVDESNFSYEFAGAYNYGGPGEAYEDMLEPPKPINEENKTISPESEKPSISNEEYKY</sequence>
<dbReference type="AlphaFoldDB" id="A0AAF0JE37"/>
<comment type="similarity">
    <text evidence="2">Belongs to the purine-cytosine permease (2.A.39) family.</text>
</comment>
<gene>
    <name evidence="8" type="ORF">MPSI1_002280</name>
</gene>
<dbReference type="InterPro" id="IPR001248">
    <property type="entry name" value="Pur-cyt_permease"/>
</dbReference>
<dbReference type="GO" id="GO:0005886">
    <property type="term" value="C:plasma membrane"/>
    <property type="evidence" value="ECO:0007669"/>
    <property type="project" value="TreeGrafter"/>
</dbReference>
<accession>A0AAF0JE37</accession>
<keyword evidence="4 7" id="KW-1133">Transmembrane helix</keyword>
<feature type="transmembrane region" description="Helical" evidence="7">
    <location>
        <begin position="444"/>
        <end position="469"/>
    </location>
</feature>
<evidence type="ECO:0000256" key="7">
    <source>
        <dbReference type="SAM" id="Phobius"/>
    </source>
</evidence>
<dbReference type="Gene3D" id="1.10.4160.10">
    <property type="entry name" value="Hydantoin permease"/>
    <property type="match status" value="1"/>
</dbReference>
<keyword evidence="5 7" id="KW-0472">Membrane</keyword>
<keyword evidence="3 7" id="KW-0812">Transmembrane</keyword>
<evidence type="ECO:0000256" key="1">
    <source>
        <dbReference type="ARBA" id="ARBA00004141"/>
    </source>
</evidence>
<feature type="compositionally biased region" description="Basic and acidic residues" evidence="6">
    <location>
        <begin position="552"/>
        <end position="575"/>
    </location>
</feature>
<dbReference type="Pfam" id="PF02133">
    <property type="entry name" value="Transp_cyt_pur"/>
    <property type="match status" value="1"/>
</dbReference>
<dbReference type="InterPro" id="IPR012681">
    <property type="entry name" value="NCS1"/>
</dbReference>
<name>A0AAF0JE37_9BASI</name>
<proteinExistence type="inferred from homology"/>
<feature type="transmembrane region" description="Helical" evidence="7">
    <location>
        <begin position="237"/>
        <end position="258"/>
    </location>
</feature>
<comment type="subcellular location">
    <subcellularLocation>
        <location evidence="1">Membrane</location>
        <topology evidence="1">Multi-pass membrane protein</topology>
    </subcellularLocation>
</comment>
<feature type="transmembrane region" description="Helical" evidence="7">
    <location>
        <begin position="46"/>
        <end position="67"/>
    </location>
</feature>
<feature type="transmembrane region" description="Helical" evidence="7">
    <location>
        <begin position="278"/>
        <end position="300"/>
    </location>
</feature>
<evidence type="ECO:0000313" key="8">
    <source>
        <dbReference type="EMBL" id="WFD43617.1"/>
    </source>
</evidence>
<dbReference type="CDD" id="cd11482">
    <property type="entry name" value="SLC-NCS1sbd_NRT1-like"/>
    <property type="match status" value="1"/>
</dbReference>
<dbReference type="PANTHER" id="PTHR30618:SF2">
    <property type="entry name" value="ALLANTOIN PERMEASE-RELATED"/>
    <property type="match status" value="1"/>
</dbReference>
<protein>
    <recommendedName>
        <fullName evidence="10">Uracil permease</fullName>
    </recommendedName>
</protein>
<evidence type="ECO:0000256" key="3">
    <source>
        <dbReference type="ARBA" id="ARBA00022692"/>
    </source>
</evidence>
<evidence type="ECO:0000256" key="4">
    <source>
        <dbReference type="ARBA" id="ARBA00022989"/>
    </source>
</evidence>
<evidence type="ECO:0000256" key="6">
    <source>
        <dbReference type="SAM" id="MobiDB-lite"/>
    </source>
</evidence>
<feature type="transmembrane region" description="Helical" evidence="7">
    <location>
        <begin position="197"/>
        <end position="217"/>
    </location>
</feature>